<gene>
    <name evidence="3" type="ORF">RCL2_001357800</name>
</gene>
<keyword evidence="1" id="KW-0233">DNA recombination</keyword>
<dbReference type="PANTHER" id="PTHR47642">
    <property type="entry name" value="ATP-DEPENDENT DNA HELICASE"/>
    <property type="match status" value="1"/>
</dbReference>
<dbReference type="OrthoDB" id="2325450at2759"/>
<keyword evidence="1" id="KW-0234">DNA repair</keyword>
<dbReference type="Pfam" id="PF05970">
    <property type="entry name" value="PIF1"/>
    <property type="match status" value="1"/>
</dbReference>
<organism evidence="3 4">
    <name type="scientific">Rhizophagus clarus</name>
    <dbReference type="NCBI Taxonomy" id="94130"/>
    <lineage>
        <taxon>Eukaryota</taxon>
        <taxon>Fungi</taxon>
        <taxon>Fungi incertae sedis</taxon>
        <taxon>Mucoromycota</taxon>
        <taxon>Glomeromycotina</taxon>
        <taxon>Glomeromycetes</taxon>
        <taxon>Glomerales</taxon>
        <taxon>Glomeraceae</taxon>
        <taxon>Rhizophagus</taxon>
    </lineage>
</organism>
<sequence>MAPTGVAAQNINGKIIHSELQIKPDSSNYISLAMKNTENRLRLKKIDVIIIDKISMVSPYLLDFINQMFCKLHNCTLPFGGIMVLLAGDLAQLPPIGYWHSEDLEFFQILQQIRFNRITKETWEKLKEKLNTPSNINSPLETTYIMGYHYMVDTLNNTIMDYLPVDELDDLFISIAEDRLNYQLWSNKKSDKHFRKYTNFPDIIRIQRGTRVMFLNNTLYNNGIYNGSIWIITKIHDEKSIDVAFLTRTGLTVVTVNKTTDRFNHNGQPASRQQFPIQNAFALTVHKTQALTLLNITISLDLQMFAPGQAYVAISHVKTWDSLNLIGLEYDAFKTVNKLY</sequence>
<accession>A0A8H3LI70</accession>
<dbReference type="EC" id="5.6.2.3" evidence="1"/>
<dbReference type="GO" id="GO:0006310">
    <property type="term" value="P:DNA recombination"/>
    <property type="evidence" value="ECO:0007669"/>
    <property type="project" value="UniProtKB-KW"/>
</dbReference>
<comment type="catalytic activity">
    <reaction evidence="1">
        <text>ATP + H2O = ADP + phosphate + H(+)</text>
        <dbReference type="Rhea" id="RHEA:13065"/>
        <dbReference type="ChEBI" id="CHEBI:15377"/>
        <dbReference type="ChEBI" id="CHEBI:15378"/>
        <dbReference type="ChEBI" id="CHEBI:30616"/>
        <dbReference type="ChEBI" id="CHEBI:43474"/>
        <dbReference type="ChEBI" id="CHEBI:456216"/>
        <dbReference type="EC" id="5.6.2.3"/>
    </reaction>
</comment>
<dbReference type="Gene3D" id="2.30.30.940">
    <property type="match status" value="1"/>
</dbReference>
<keyword evidence="1" id="KW-0347">Helicase</keyword>
<keyword evidence="1" id="KW-0547">Nucleotide-binding</keyword>
<reference evidence="3" key="1">
    <citation type="submission" date="2019-10" db="EMBL/GenBank/DDBJ databases">
        <title>Conservation and host-specific expression of non-tandemly repeated heterogenous ribosome RNA gene in arbuscular mycorrhizal fungi.</title>
        <authorList>
            <person name="Maeda T."/>
            <person name="Kobayashi Y."/>
            <person name="Nakagawa T."/>
            <person name="Ezawa T."/>
            <person name="Yamaguchi K."/>
            <person name="Bino T."/>
            <person name="Nishimoto Y."/>
            <person name="Shigenobu S."/>
            <person name="Kawaguchi M."/>
        </authorList>
    </citation>
    <scope>NUCLEOTIDE SEQUENCE</scope>
    <source>
        <strain evidence="3">HR1</strain>
    </source>
</reference>
<name>A0A8H3LI70_9GLOM</name>
<comment type="cofactor">
    <cofactor evidence="1">
        <name>Mg(2+)</name>
        <dbReference type="ChEBI" id="CHEBI:18420"/>
    </cofactor>
</comment>
<proteinExistence type="inferred from homology"/>
<dbReference type="EMBL" id="BLAL01000160">
    <property type="protein sequence ID" value="GES86522.1"/>
    <property type="molecule type" value="Genomic_DNA"/>
</dbReference>
<evidence type="ECO:0000313" key="4">
    <source>
        <dbReference type="Proteomes" id="UP000615446"/>
    </source>
</evidence>
<comment type="similarity">
    <text evidence="1">Belongs to the helicase family.</text>
</comment>
<dbReference type="GO" id="GO:0006281">
    <property type="term" value="P:DNA repair"/>
    <property type="evidence" value="ECO:0007669"/>
    <property type="project" value="UniProtKB-KW"/>
</dbReference>
<evidence type="ECO:0000259" key="2">
    <source>
        <dbReference type="Pfam" id="PF05970"/>
    </source>
</evidence>
<feature type="domain" description="DNA helicase Pif1-like DEAD-box helicase" evidence="2">
    <location>
        <begin position="2"/>
        <end position="97"/>
    </location>
</feature>
<dbReference type="InterPro" id="IPR027417">
    <property type="entry name" value="P-loop_NTPase"/>
</dbReference>
<dbReference type="Gene3D" id="3.40.50.300">
    <property type="entry name" value="P-loop containing nucleotide triphosphate hydrolases"/>
    <property type="match status" value="2"/>
</dbReference>
<dbReference type="InterPro" id="IPR010285">
    <property type="entry name" value="DNA_helicase_pif1-like_DEAD"/>
</dbReference>
<dbReference type="InterPro" id="IPR051055">
    <property type="entry name" value="PIF1_helicase"/>
</dbReference>
<evidence type="ECO:0000313" key="3">
    <source>
        <dbReference type="EMBL" id="GES86522.1"/>
    </source>
</evidence>
<dbReference type="AlphaFoldDB" id="A0A8H3LI70"/>
<dbReference type="GO" id="GO:0043139">
    <property type="term" value="F:5'-3' DNA helicase activity"/>
    <property type="evidence" value="ECO:0007669"/>
    <property type="project" value="UniProtKB-EC"/>
</dbReference>
<dbReference type="PANTHER" id="PTHR47642:SF6">
    <property type="entry name" value="ATP-DEPENDENT DNA HELICASE"/>
    <property type="match status" value="1"/>
</dbReference>
<evidence type="ECO:0000256" key="1">
    <source>
        <dbReference type="RuleBase" id="RU363044"/>
    </source>
</evidence>
<dbReference type="Proteomes" id="UP000615446">
    <property type="component" value="Unassembled WGS sequence"/>
</dbReference>
<protein>
    <recommendedName>
        <fullName evidence="1">ATP-dependent DNA helicase</fullName>
        <ecNumber evidence="1">5.6.2.3</ecNumber>
    </recommendedName>
</protein>
<keyword evidence="1" id="KW-0227">DNA damage</keyword>
<dbReference type="SUPFAM" id="SSF52540">
    <property type="entry name" value="P-loop containing nucleoside triphosphate hydrolases"/>
    <property type="match status" value="2"/>
</dbReference>
<dbReference type="GO" id="GO:0016787">
    <property type="term" value="F:hydrolase activity"/>
    <property type="evidence" value="ECO:0007669"/>
    <property type="project" value="UniProtKB-KW"/>
</dbReference>
<keyword evidence="1" id="KW-0067">ATP-binding</keyword>
<dbReference type="GO" id="GO:0005524">
    <property type="term" value="F:ATP binding"/>
    <property type="evidence" value="ECO:0007669"/>
    <property type="project" value="UniProtKB-KW"/>
</dbReference>
<dbReference type="GO" id="GO:0000723">
    <property type="term" value="P:telomere maintenance"/>
    <property type="evidence" value="ECO:0007669"/>
    <property type="project" value="InterPro"/>
</dbReference>
<keyword evidence="1" id="KW-0378">Hydrolase</keyword>
<comment type="caution">
    <text evidence="3">The sequence shown here is derived from an EMBL/GenBank/DDBJ whole genome shotgun (WGS) entry which is preliminary data.</text>
</comment>